<dbReference type="Pfam" id="PF04203">
    <property type="entry name" value="Sortase"/>
    <property type="match status" value="1"/>
</dbReference>
<evidence type="ECO:0000256" key="1">
    <source>
        <dbReference type="ARBA" id="ARBA00022801"/>
    </source>
</evidence>
<sequence>MTTETVAELAPSDGGDSPPPGDAAGPASSPAGPPEVVRAVRPPRFAVYLPGTALSLLSVLALGFASQVALLSHVRHERTQQTAYADFRADLARATAPVGQLDETTGRLYEPGTPVAVLEIPAIGLHEVVFEGTAGGVLESGPGHRRDTVFPGQAGTSVLMGRRASYGAPFRDLDLLSSGATVTVTTGQGVHSYRVLGVRRSGDLEPPPSTTGGRLVLVTAAGQPFLPDDVIQVDADLTTPAQPHGPRPLKGTALSASETALAGESEVWTPLLLWAQALTIAAFGVAWARVRWGRAQAWVVGVPVLTALGLTVADHLVRLLPNLL</sequence>
<dbReference type="SUPFAM" id="SSF63817">
    <property type="entry name" value="Sortase"/>
    <property type="match status" value="1"/>
</dbReference>
<accession>A0A8J7GH30</accession>
<evidence type="ECO:0000256" key="2">
    <source>
        <dbReference type="SAM" id="MobiDB-lite"/>
    </source>
</evidence>
<proteinExistence type="predicted"/>
<feature type="transmembrane region" description="Helical" evidence="3">
    <location>
        <begin position="296"/>
        <end position="317"/>
    </location>
</feature>
<dbReference type="InterPro" id="IPR005754">
    <property type="entry name" value="Sortase"/>
</dbReference>
<dbReference type="Gene3D" id="2.40.260.10">
    <property type="entry name" value="Sortase"/>
    <property type="match status" value="1"/>
</dbReference>
<evidence type="ECO:0000256" key="3">
    <source>
        <dbReference type="SAM" id="Phobius"/>
    </source>
</evidence>
<dbReference type="AlphaFoldDB" id="A0A8J7GH30"/>
<keyword evidence="3" id="KW-1133">Transmembrane helix</keyword>
<dbReference type="InterPro" id="IPR023365">
    <property type="entry name" value="Sortase_dom-sf"/>
</dbReference>
<name>A0A8J7GH30_9ACTN</name>
<evidence type="ECO:0000313" key="5">
    <source>
        <dbReference type="Proteomes" id="UP000622552"/>
    </source>
</evidence>
<feature type="region of interest" description="Disordered" evidence="2">
    <location>
        <begin position="1"/>
        <end position="36"/>
    </location>
</feature>
<organism evidence="4 5">
    <name type="scientific">Longispora fulva</name>
    <dbReference type="NCBI Taxonomy" id="619741"/>
    <lineage>
        <taxon>Bacteria</taxon>
        <taxon>Bacillati</taxon>
        <taxon>Actinomycetota</taxon>
        <taxon>Actinomycetes</taxon>
        <taxon>Micromonosporales</taxon>
        <taxon>Micromonosporaceae</taxon>
        <taxon>Longispora</taxon>
    </lineage>
</organism>
<keyword evidence="3" id="KW-0812">Transmembrane</keyword>
<feature type="transmembrane region" description="Helical" evidence="3">
    <location>
        <begin position="271"/>
        <end position="290"/>
    </location>
</feature>
<comment type="caution">
    <text evidence="4">The sequence shown here is derived from an EMBL/GenBank/DDBJ whole genome shotgun (WGS) entry which is preliminary data.</text>
</comment>
<reference evidence="4" key="1">
    <citation type="submission" date="2020-11" db="EMBL/GenBank/DDBJ databases">
        <title>Sequencing the genomes of 1000 actinobacteria strains.</title>
        <authorList>
            <person name="Klenk H.-P."/>
        </authorList>
    </citation>
    <scope>NUCLEOTIDE SEQUENCE</scope>
    <source>
        <strain evidence="4">DSM 45356</strain>
    </source>
</reference>
<dbReference type="EMBL" id="JADOUF010000001">
    <property type="protein sequence ID" value="MBG6137425.1"/>
    <property type="molecule type" value="Genomic_DNA"/>
</dbReference>
<evidence type="ECO:0000313" key="4">
    <source>
        <dbReference type="EMBL" id="MBG6137425.1"/>
    </source>
</evidence>
<keyword evidence="5" id="KW-1185">Reference proteome</keyword>
<dbReference type="Proteomes" id="UP000622552">
    <property type="component" value="Unassembled WGS sequence"/>
</dbReference>
<keyword evidence="1" id="KW-0378">Hydrolase</keyword>
<dbReference type="RefSeq" id="WP_197004300.1">
    <property type="nucleotide sequence ID" value="NZ_BONS01000020.1"/>
</dbReference>
<keyword evidence="3" id="KW-0472">Membrane</keyword>
<protein>
    <submittedName>
        <fullName evidence="4">Sortase (Surface protein transpeptidase)</fullName>
    </submittedName>
</protein>
<dbReference type="GO" id="GO:0016787">
    <property type="term" value="F:hydrolase activity"/>
    <property type="evidence" value="ECO:0007669"/>
    <property type="project" value="UniProtKB-KW"/>
</dbReference>
<gene>
    <name evidence="4" type="ORF">IW245_003619</name>
</gene>
<feature type="compositionally biased region" description="Low complexity" evidence="2">
    <location>
        <begin position="10"/>
        <end position="36"/>
    </location>
</feature>